<dbReference type="InParanoid" id="A0A286UWJ1"/>
<gene>
    <name evidence="1" type="ORF">PNOK_0104100</name>
</gene>
<organism evidence="1 2">
    <name type="scientific">Pyrrhoderma noxium</name>
    <dbReference type="NCBI Taxonomy" id="2282107"/>
    <lineage>
        <taxon>Eukaryota</taxon>
        <taxon>Fungi</taxon>
        <taxon>Dikarya</taxon>
        <taxon>Basidiomycota</taxon>
        <taxon>Agaricomycotina</taxon>
        <taxon>Agaricomycetes</taxon>
        <taxon>Hymenochaetales</taxon>
        <taxon>Hymenochaetaceae</taxon>
        <taxon>Pyrrhoderma</taxon>
    </lineage>
</organism>
<evidence type="ECO:0000313" key="2">
    <source>
        <dbReference type="Proteomes" id="UP000217199"/>
    </source>
</evidence>
<keyword evidence="2" id="KW-1185">Reference proteome</keyword>
<dbReference type="SUPFAM" id="SSF54909">
    <property type="entry name" value="Dimeric alpha+beta barrel"/>
    <property type="match status" value="1"/>
</dbReference>
<evidence type="ECO:0008006" key="3">
    <source>
        <dbReference type="Google" id="ProtNLM"/>
    </source>
</evidence>
<evidence type="ECO:0000313" key="1">
    <source>
        <dbReference type="EMBL" id="PAV23973.1"/>
    </source>
</evidence>
<comment type="caution">
    <text evidence="1">The sequence shown here is derived from an EMBL/GenBank/DDBJ whole genome shotgun (WGS) entry which is preliminary data.</text>
</comment>
<dbReference type="Proteomes" id="UP000217199">
    <property type="component" value="Unassembled WGS sequence"/>
</dbReference>
<dbReference type="PANTHER" id="PTHR42052:SF1">
    <property type="entry name" value="ABM DOMAIN-CONTAINING PROTEIN"/>
    <property type="match status" value="1"/>
</dbReference>
<proteinExistence type="predicted"/>
<protein>
    <recommendedName>
        <fullName evidence="3">ABM domain-containing protein</fullName>
    </recommendedName>
</protein>
<accession>A0A286UWJ1</accession>
<dbReference type="EMBL" id="NBII01000001">
    <property type="protein sequence ID" value="PAV23973.1"/>
    <property type="molecule type" value="Genomic_DNA"/>
</dbReference>
<sequence>MPITELATLQLKPGKTWADILPLIQTASREQSSWSGYPLYFFDDIHTPGLFYLLSGWESVHAHEQWIASPTNQDLVKALTPNCDVLGLRHLIISPDESWKDAAMMLYVRTEEGKQPSLPEVNLVWKGFGGDAEGKNKDIVYLIVYNNDESEIPACANVSDQEVRWLRRHDIN</sequence>
<dbReference type="InterPro" id="IPR011008">
    <property type="entry name" value="Dimeric_a/b-barrel"/>
</dbReference>
<dbReference type="PANTHER" id="PTHR42052">
    <property type="entry name" value="ABM DOMAIN-CONTAINING PROTEIN"/>
    <property type="match status" value="1"/>
</dbReference>
<dbReference type="AlphaFoldDB" id="A0A286UWJ1"/>
<dbReference type="OrthoDB" id="3542212at2759"/>
<dbReference type="Gene3D" id="3.30.70.100">
    <property type="match status" value="1"/>
</dbReference>
<reference evidence="1 2" key="1">
    <citation type="journal article" date="2017" name="Mol. Ecol.">
        <title>Comparative and population genomic landscape of Phellinus noxius: A hypervariable fungus causing root rot in trees.</title>
        <authorList>
            <person name="Chung C.L."/>
            <person name="Lee T.J."/>
            <person name="Akiba M."/>
            <person name="Lee H.H."/>
            <person name="Kuo T.H."/>
            <person name="Liu D."/>
            <person name="Ke H.M."/>
            <person name="Yokoi T."/>
            <person name="Roa M.B."/>
            <person name="Lu M.J."/>
            <person name="Chang Y.Y."/>
            <person name="Ann P.J."/>
            <person name="Tsai J.N."/>
            <person name="Chen C.Y."/>
            <person name="Tzean S.S."/>
            <person name="Ota Y."/>
            <person name="Hattori T."/>
            <person name="Sahashi N."/>
            <person name="Liou R.F."/>
            <person name="Kikuchi T."/>
            <person name="Tsai I.J."/>
        </authorList>
    </citation>
    <scope>NUCLEOTIDE SEQUENCE [LARGE SCALE GENOMIC DNA]</scope>
    <source>
        <strain evidence="1 2">FFPRI411160</strain>
    </source>
</reference>
<name>A0A286UWJ1_9AGAM</name>